<gene>
    <name evidence="2" type="ORF">ACHAXA_009132</name>
</gene>
<accession>A0ABD3RWW9</accession>
<dbReference type="AlphaFoldDB" id="A0ABD3RWW9"/>
<evidence type="ECO:0000313" key="2">
    <source>
        <dbReference type="EMBL" id="KAL3816693.1"/>
    </source>
</evidence>
<keyword evidence="1" id="KW-0812">Transmembrane</keyword>
<protein>
    <submittedName>
        <fullName evidence="2">Uncharacterized protein</fullName>
    </submittedName>
</protein>
<comment type="caution">
    <text evidence="2">The sequence shown here is derived from an EMBL/GenBank/DDBJ whole genome shotgun (WGS) entry which is preliminary data.</text>
</comment>
<dbReference type="EMBL" id="JALLPB020000136">
    <property type="protein sequence ID" value="KAL3816693.1"/>
    <property type="molecule type" value="Genomic_DNA"/>
</dbReference>
<keyword evidence="1" id="KW-1133">Transmembrane helix</keyword>
<organism evidence="2 3">
    <name type="scientific">Cyclostephanos tholiformis</name>
    <dbReference type="NCBI Taxonomy" id="382380"/>
    <lineage>
        <taxon>Eukaryota</taxon>
        <taxon>Sar</taxon>
        <taxon>Stramenopiles</taxon>
        <taxon>Ochrophyta</taxon>
        <taxon>Bacillariophyta</taxon>
        <taxon>Coscinodiscophyceae</taxon>
        <taxon>Thalassiosirophycidae</taxon>
        <taxon>Stephanodiscales</taxon>
        <taxon>Stephanodiscaceae</taxon>
        <taxon>Cyclostephanos</taxon>
    </lineage>
</organism>
<evidence type="ECO:0000313" key="3">
    <source>
        <dbReference type="Proteomes" id="UP001530377"/>
    </source>
</evidence>
<reference evidence="2 3" key="1">
    <citation type="submission" date="2024-10" db="EMBL/GenBank/DDBJ databases">
        <title>Updated reference genomes for cyclostephanoid diatoms.</title>
        <authorList>
            <person name="Roberts W.R."/>
            <person name="Alverson A.J."/>
        </authorList>
    </citation>
    <scope>NUCLEOTIDE SEQUENCE [LARGE SCALE GENOMIC DNA]</scope>
    <source>
        <strain evidence="2 3">AJA228-03</strain>
    </source>
</reference>
<proteinExistence type="predicted"/>
<dbReference type="Proteomes" id="UP001530377">
    <property type="component" value="Unassembled WGS sequence"/>
</dbReference>
<keyword evidence="3" id="KW-1185">Reference proteome</keyword>
<keyword evidence="1" id="KW-0472">Membrane</keyword>
<sequence length="206" mass="23479">MAAFSGCCHRDSCIIKLVGMVATMLYFTNLIAIFRKLNRQTTAAGLDQLAFGPNPAAIKNFASNDDGVDKVDSEGESFSACILIMDENHRLSEWIGYHYFAMSLRYLVVAVDPHSKTSPSQILNRWRDRMTIVEWTDSNFTDKFLINLNTDGHIKKTKKHRARQADFYLECTRHLQSHNRTWTSYHAMRKSSSVNPEAFFASSRGT</sequence>
<name>A0ABD3RWW9_9STRA</name>
<feature type="transmembrane region" description="Helical" evidence="1">
    <location>
        <begin position="14"/>
        <end position="34"/>
    </location>
</feature>
<evidence type="ECO:0000256" key="1">
    <source>
        <dbReference type="SAM" id="Phobius"/>
    </source>
</evidence>